<evidence type="ECO:0000313" key="5">
    <source>
        <dbReference type="Proteomes" id="UP001164963"/>
    </source>
</evidence>
<accession>A0ABY6PT53</accession>
<sequence length="210" mass="20720">MRSHRITFAALAVAAGLSLTACQNDDDAAQTDPSPVATSSPSRSSADSGGSDAGAGGEDADAGAGSDASGQAAKCRTDGLKITAIDNFIDGDPRGTVAVEMENTGGRDCVVAGFAGVDLKTDSGSISADRKGAPGDPYVLKNGKKIAFSVTYPLNETGGSGVRITGLVVTPPNETKSVTLAWPGKPSLPVTDGSGEPVRVGPIGSAGQGG</sequence>
<feature type="region of interest" description="Disordered" evidence="1">
    <location>
        <begin position="178"/>
        <end position="210"/>
    </location>
</feature>
<evidence type="ECO:0000256" key="2">
    <source>
        <dbReference type="SAM" id="SignalP"/>
    </source>
</evidence>
<name>A0ABY6PT53_9ACTN</name>
<dbReference type="EMBL" id="CP098740">
    <property type="protein sequence ID" value="UZK55464.1"/>
    <property type="molecule type" value="Genomic_DNA"/>
</dbReference>
<evidence type="ECO:0000313" key="4">
    <source>
        <dbReference type="EMBL" id="UZK55464.1"/>
    </source>
</evidence>
<organism evidence="4 5">
    <name type="scientific">Streptomyces drozdowiczii</name>
    <dbReference type="NCBI Taxonomy" id="202862"/>
    <lineage>
        <taxon>Bacteria</taxon>
        <taxon>Bacillati</taxon>
        <taxon>Actinomycetota</taxon>
        <taxon>Actinomycetes</taxon>
        <taxon>Kitasatosporales</taxon>
        <taxon>Streptomycetaceae</taxon>
        <taxon>Streptomyces</taxon>
    </lineage>
</organism>
<proteinExistence type="predicted"/>
<dbReference type="PROSITE" id="PS51257">
    <property type="entry name" value="PROKAR_LIPOPROTEIN"/>
    <property type="match status" value="1"/>
</dbReference>
<keyword evidence="2" id="KW-0732">Signal</keyword>
<protein>
    <submittedName>
        <fullName evidence="4">DUF4232 domain-containing protein</fullName>
    </submittedName>
</protein>
<feature type="region of interest" description="Disordered" evidence="1">
    <location>
        <begin position="25"/>
        <end position="71"/>
    </location>
</feature>
<feature type="chain" id="PRO_5045543734" evidence="2">
    <location>
        <begin position="24"/>
        <end position="210"/>
    </location>
</feature>
<reference evidence="4" key="1">
    <citation type="journal article" date="2022" name="Front. Microbiol.">
        <title>Mirubactin C rescues the lethal effect of cell wall biosynthesis mutations in Bacillus subtilis.</title>
        <authorList>
            <person name="Kepplinger B."/>
            <person name="Wen X."/>
            <person name="Tyler A.R."/>
            <person name="Kim B.Y."/>
            <person name="Brown J."/>
            <person name="Banks P."/>
            <person name="Dashti Y."/>
            <person name="Mackenzie E.S."/>
            <person name="Wills C."/>
            <person name="Kawai Y."/>
            <person name="Waldron K.J."/>
            <person name="Allenby N.E.E."/>
            <person name="Wu L.J."/>
            <person name="Hall M.J."/>
            <person name="Errington J."/>
        </authorList>
    </citation>
    <scope>NUCLEOTIDE SEQUENCE</scope>
    <source>
        <strain evidence="4">MDA8-470</strain>
    </source>
</reference>
<gene>
    <name evidence="4" type="ORF">NEH16_16235</name>
</gene>
<feature type="compositionally biased region" description="Low complexity" evidence="1">
    <location>
        <begin position="62"/>
        <end position="71"/>
    </location>
</feature>
<dbReference type="Pfam" id="PF14016">
    <property type="entry name" value="DUF4232"/>
    <property type="match status" value="1"/>
</dbReference>
<feature type="signal peptide" evidence="2">
    <location>
        <begin position="1"/>
        <end position="23"/>
    </location>
</feature>
<evidence type="ECO:0000256" key="1">
    <source>
        <dbReference type="SAM" id="MobiDB-lite"/>
    </source>
</evidence>
<feature type="compositionally biased region" description="Low complexity" evidence="1">
    <location>
        <begin position="39"/>
        <end position="50"/>
    </location>
</feature>
<evidence type="ECO:0000259" key="3">
    <source>
        <dbReference type="Pfam" id="PF14016"/>
    </source>
</evidence>
<dbReference type="RefSeq" id="WP_265543155.1">
    <property type="nucleotide sequence ID" value="NZ_CP098740.1"/>
</dbReference>
<dbReference type="InterPro" id="IPR025326">
    <property type="entry name" value="DUF4232"/>
</dbReference>
<feature type="domain" description="DUF4232" evidence="3">
    <location>
        <begin position="75"/>
        <end position="202"/>
    </location>
</feature>
<dbReference type="Proteomes" id="UP001164963">
    <property type="component" value="Chromosome"/>
</dbReference>
<keyword evidence="5" id="KW-1185">Reference proteome</keyword>